<keyword evidence="7" id="KW-1185">Reference proteome</keyword>
<dbReference type="PANTHER" id="PTHR34653">
    <property type="match status" value="1"/>
</dbReference>
<dbReference type="RefSeq" id="WP_012589079.1">
    <property type="nucleotide sequence ID" value="NC_011666.1"/>
</dbReference>
<evidence type="ECO:0000256" key="1">
    <source>
        <dbReference type="ARBA" id="ARBA00004117"/>
    </source>
</evidence>
<dbReference type="PANTHER" id="PTHR34653:SF1">
    <property type="entry name" value="FLAGELLAR HOOK-BASAL BODY COMPLEX PROTEIN FLIE"/>
    <property type="match status" value="1"/>
</dbReference>
<keyword evidence="6" id="KW-0282">Flagellum</keyword>
<evidence type="ECO:0000313" key="6">
    <source>
        <dbReference type="EMBL" id="ACK49009.1"/>
    </source>
</evidence>
<keyword evidence="3 4" id="KW-0975">Bacterial flagellum</keyword>
<evidence type="ECO:0000256" key="5">
    <source>
        <dbReference type="SAM" id="SignalP"/>
    </source>
</evidence>
<dbReference type="HAMAP" id="MF_00724">
    <property type="entry name" value="FliE"/>
    <property type="match status" value="1"/>
</dbReference>
<keyword evidence="6" id="KW-0969">Cilium</keyword>
<dbReference type="GO" id="GO:0071973">
    <property type="term" value="P:bacterial-type flagellum-dependent cell motility"/>
    <property type="evidence" value="ECO:0007669"/>
    <property type="project" value="InterPro"/>
</dbReference>
<keyword evidence="5" id="KW-0732">Signal</keyword>
<dbReference type="eggNOG" id="COG1677">
    <property type="taxonomic scope" value="Bacteria"/>
</dbReference>
<dbReference type="GO" id="GO:0009425">
    <property type="term" value="C:bacterial-type flagellum basal body"/>
    <property type="evidence" value="ECO:0007669"/>
    <property type="project" value="UniProtKB-SubCell"/>
</dbReference>
<dbReference type="InterPro" id="IPR001624">
    <property type="entry name" value="FliE"/>
</dbReference>
<dbReference type="Proteomes" id="UP000002257">
    <property type="component" value="Chromosome"/>
</dbReference>
<proteinExistence type="inferred from homology"/>
<accession>B8EL14</accession>
<comment type="similarity">
    <text evidence="2 4">Belongs to the FliE family.</text>
</comment>
<dbReference type="GO" id="GO:0005198">
    <property type="term" value="F:structural molecule activity"/>
    <property type="evidence" value="ECO:0007669"/>
    <property type="project" value="InterPro"/>
</dbReference>
<dbReference type="GO" id="GO:0003774">
    <property type="term" value="F:cytoskeletal motor activity"/>
    <property type="evidence" value="ECO:0007669"/>
    <property type="project" value="InterPro"/>
</dbReference>
<sequence>MIPALSLLGSIVGPAAAAVSPSTSVSAAATDGDAGFGHVLAQVSSDAVNSLKTGEATAILGLEGKASVQQVVESVMSAEQSLHTAIAIRDKAVSAYQSISQMAI</sequence>
<gene>
    <name evidence="4" type="primary">fliE</name>
    <name evidence="6" type="ordered locus">Msil_0026</name>
</gene>
<protein>
    <recommendedName>
        <fullName evidence="4">Flagellar hook-basal body complex protein FliE</fullName>
    </recommendedName>
</protein>
<name>B8EL14_METSB</name>
<dbReference type="HOGENOM" id="CLU_147249_2_0_5"/>
<feature type="chain" id="PRO_5002871614" description="Flagellar hook-basal body complex protein FliE" evidence="5">
    <location>
        <begin position="18"/>
        <end position="104"/>
    </location>
</feature>
<dbReference type="Pfam" id="PF02049">
    <property type="entry name" value="FliE"/>
    <property type="match status" value="1"/>
</dbReference>
<dbReference type="KEGG" id="msl:Msil_0026"/>
<organism evidence="6 7">
    <name type="scientific">Methylocella silvestris (strain DSM 15510 / CIP 108128 / LMG 27833 / NCIMB 13906 / BL2)</name>
    <dbReference type="NCBI Taxonomy" id="395965"/>
    <lineage>
        <taxon>Bacteria</taxon>
        <taxon>Pseudomonadati</taxon>
        <taxon>Pseudomonadota</taxon>
        <taxon>Alphaproteobacteria</taxon>
        <taxon>Hyphomicrobiales</taxon>
        <taxon>Beijerinckiaceae</taxon>
        <taxon>Methylocella</taxon>
    </lineage>
</organism>
<comment type="subcellular location">
    <subcellularLocation>
        <location evidence="1 4">Bacterial flagellum basal body</location>
    </subcellularLocation>
</comment>
<keyword evidence="6" id="KW-0966">Cell projection</keyword>
<evidence type="ECO:0000313" key="7">
    <source>
        <dbReference type="Proteomes" id="UP000002257"/>
    </source>
</evidence>
<evidence type="ECO:0000256" key="3">
    <source>
        <dbReference type="ARBA" id="ARBA00023143"/>
    </source>
</evidence>
<dbReference type="OrthoDB" id="9812413at2"/>
<dbReference type="AlphaFoldDB" id="B8EL14"/>
<dbReference type="EMBL" id="CP001280">
    <property type="protein sequence ID" value="ACK49009.1"/>
    <property type="molecule type" value="Genomic_DNA"/>
</dbReference>
<reference evidence="6 7" key="1">
    <citation type="journal article" date="2010" name="J. Bacteriol.">
        <title>Complete genome sequence of the aerobic facultative methanotroph Methylocella silvestris BL2.</title>
        <authorList>
            <person name="Chen Y."/>
            <person name="Crombie A."/>
            <person name="Rahman M.T."/>
            <person name="Dedysh S.N."/>
            <person name="Liesack W."/>
            <person name="Stott M.B."/>
            <person name="Alam M."/>
            <person name="Theisen A.R."/>
            <person name="Murrell J.C."/>
            <person name="Dunfield P.F."/>
        </authorList>
    </citation>
    <scope>NUCLEOTIDE SEQUENCE [LARGE SCALE GENOMIC DNA]</scope>
    <source>
        <strain evidence="7">DSM 15510 / CIP 108128 / LMG 27833 / NCIMB 13906 / BL2</strain>
    </source>
</reference>
<evidence type="ECO:0000256" key="4">
    <source>
        <dbReference type="HAMAP-Rule" id="MF_00724"/>
    </source>
</evidence>
<dbReference type="STRING" id="395965.Msil_0026"/>
<evidence type="ECO:0000256" key="2">
    <source>
        <dbReference type="ARBA" id="ARBA00009272"/>
    </source>
</evidence>
<feature type="signal peptide" evidence="5">
    <location>
        <begin position="1"/>
        <end position="17"/>
    </location>
</feature>